<dbReference type="InterPro" id="IPR050721">
    <property type="entry name" value="Trk_Ktr_HKT_K-transport"/>
</dbReference>
<keyword evidence="3" id="KW-0633">Potassium transport</keyword>
<evidence type="ECO:0000256" key="3">
    <source>
        <dbReference type="ARBA" id="ARBA00022538"/>
    </source>
</evidence>
<dbReference type="InterPro" id="IPR036291">
    <property type="entry name" value="NAD(P)-bd_dom_sf"/>
</dbReference>
<dbReference type="PROSITE" id="PS51202">
    <property type="entry name" value="RCK_C"/>
    <property type="match status" value="2"/>
</dbReference>
<dbReference type="SUPFAM" id="SSF51735">
    <property type="entry name" value="NAD(P)-binding Rossmann-fold domains"/>
    <property type="match status" value="2"/>
</dbReference>
<dbReference type="InterPro" id="IPR006036">
    <property type="entry name" value="K_uptake_TrkA"/>
</dbReference>
<sequence length="444" mass="48042">MKIIIVGAGEVGYHIAKSLYLNNDVIVIDNDEDACARADELDVQVIHGNGANISILGQVINDADLLVAVTGSDEVNIVACTAAKLLAPSYRPFKTMSRVTNPDYIDRPVATRTQIGIDVMICPELSLASEVAEILSIPSAIDAEIFADGKIKMMEFVVSPESDLVDKNMKDLDLSDCCIVSAIYRQSDIIIPHGDDVIHGADHVVVIGKSDAMANVGSLFAGHEENVSRVMIIGGGTVGFYLAKLIEKSHATIKIIEKKRERCEFIAEALPKVLVLKGNGTDINLLREEGVQDMDVVISVTDSDEKNLLCALLAKQLGAKKVVVRADHLDYVPLFELVGVDRAVSPREATINEVLKLTMGTGIEALTMIEGEKAEIIEYTASGNSKIVGKPLKNVKFPEGALVSMVVHKGDTFVPRGNYIIKEGDRVLIFSLPSAHQAVERLFK</sequence>
<dbReference type="Pfam" id="PF02080">
    <property type="entry name" value="TrkA_C"/>
    <property type="match status" value="2"/>
</dbReference>
<evidence type="ECO:0000256" key="4">
    <source>
        <dbReference type="ARBA" id="ARBA00022958"/>
    </source>
</evidence>
<keyword evidence="10" id="KW-1185">Reference proteome</keyword>
<evidence type="ECO:0000256" key="2">
    <source>
        <dbReference type="ARBA" id="ARBA00022448"/>
    </source>
</evidence>
<comment type="function">
    <text evidence="1">Part of a potassium transport system.</text>
</comment>
<proteinExistence type="predicted"/>
<dbReference type="AlphaFoldDB" id="A0A099T1H5"/>
<dbReference type="PANTHER" id="PTHR43833:SF5">
    <property type="entry name" value="TRK SYSTEM POTASSIUM UPTAKE PROTEIN TRKA"/>
    <property type="match status" value="1"/>
</dbReference>
<evidence type="ECO:0000313" key="10">
    <source>
        <dbReference type="Proteomes" id="UP000029859"/>
    </source>
</evidence>
<dbReference type="PROSITE" id="PS51201">
    <property type="entry name" value="RCK_N"/>
    <property type="match status" value="2"/>
</dbReference>
<evidence type="ECO:0000313" key="9">
    <source>
        <dbReference type="EMBL" id="KGK98066.1"/>
    </source>
</evidence>
<gene>
    <name evidence="9" type="ORF">LI82_10005</name>
</gene>
<dbReference type="PANTHER" id="PTHR43833">
    <property type="entry name" value="POTASSIUM CHANNEL PROTEIN 2-RELATED-RELATED"/>
    <property type="match status" value="1"/>
</dbReference>
<comment type="caution">
    <text evidence="9">The sequence shown here is derived from an EMBL/GenBank/DDBJ whole genome shotgun (WGS) entry which is preliminary data.</text>
</comment>
<evidence type="ECO:0000256" key="6">
    <source>
        <dbReference type="ARBA" id="ARBA00023065"/>
    </source>
</evidence>
<name>A0A099T1H5_METMT</name>
<dbReference type="NCBIfam" id="NF007036">
    <property type="entry name" value="PRK09496.2-3"/>
    <property type="match status" value="1"/>
</dbReference>
<organism evidence="9 10">
    <name type="scientific">Methanococcoides methylutens</name>
    <dbReference type="NCBI Taxonomy" id="2226"/>
    <lineage>
        <taxon>Archaea</taxon>
        <taxon>Methanobacteriati</taxon>
        <taxon>Methanobacteriota</taxon>
        <taxon>Stenosarchaea group</taxon>
        <taxon>Methanomicrobia</taxon>
        <taxon>Methanosarcinales</taxon>
        <taxon>Methanosarcinaceae</taxon>
        <taxon>Methanococcoides</taxon>
    </lineage>
</organism>
<feature type="domain" description="RCK C-terminal" evidence="8">
    <location>
        <begin position="364"/>
        <end position="444"/>
    </location>
</feature>
<keyword evidence="2" id="KW-0813">Transport</keyword>
<dbReference type="GO" id="GO:0015079">
    <property type="term" value="F:potassium ion transmembrane transporter activity"/>
    <property type="evidence" value="ECO:0007669"/>
    <property type="project" value="InterPro"/>
</dbReference>
<keyword evidence="6" id="KW-0406">Ion transport</keyword>
<evidence type="ECO:0000259" key="8">
    <source>
        <dbReference type="PROSITE" id="PS51202"/>
    </source>
</evidence>
<dbReference type="InterPro" id="IPR006037">
    <property type="entry name" value="RCK_C"/>
</dbReference>
<dbReference type="RefSeq" id="WP_048195306.1">
    <property type="nucleotide sequence ID" value="NZ_CAAGSM010000001.1"/>
</dbReference>
<dbReference type="GO" id="GO:0005886">
    <property type="term" value="C:plasma membrane"/>
    <property type="evidence" value="ECO:0007669"/>
    <property type="project" value="InterPro"/>
</dbReference>
<dbReference type="OrthoDB" id="27588at2157"/>
<dbReference type="NCBIfam" id="NF007032">
    <property type="entry name" value="PRK09496.1-4"/>
    <property type="match status" value="1"/>
</dbReference>
<feature type="domain" description="RCK C-terminal" evidence="8">
    <location>
        <begin position="141"/>
        <end position="222"/>
    </location>
</feature>
<dbReference type="Pfam" id="PF02254">
    <property type="entry name" value="TrkA_N"/>
    <property type="match status" value="2"/>
</dbReference>
<dbReference type="Proteomes" id="UP000029859">
    <property type="component" value="Unassembled WGS sequence"/>
</dbReference>
<evidence type="ECO:0000256" key="5">
    <source>
        <dbReference type="ARBA" id="ARBA00023027"/>
    </source>
</evidence>
<evidence type="ECO:0000259" key="7">
    <source>
        <dbReference type="PROSITE" id="PS51201"/>
    </source>
</evidence>
<feature type="domain" description="RCK N-terminal" evidence="7">
    <location>
        <begin position="227"/>
        <end position="344"/>
    </location>
</feature>
<reference evidence="9 10" key="1">
    <citation type="submission" date="2014-09" db="EMBL/GenBank/DDBJ databases">
        <title>Draft genome sequence of an obligately methylotrophic methanogen, Methanococcoides methylutens, isolated from marine sediment.</title>
        <authorList>
            <person name="Guan Y."/>
            <person name="Ngugi D.K."/>
            <person name="Blom J."/>
            <person name="Ali S."/>
            <person name="Ferry J.G."/>
            <person name="Stingl U."/>
        </authorList>
    </citation>
    <scope>NUCLEOTIDE SEQUENCE [LARGE SCALE GENOMIC DNA]</scope>
    <source>
        <strain evidence="9 10">DSM 2657</strain>
    </source>
</reference>
<dbReference type="InterPro" id="IPR003148">
    <property type="entry name" value="RCK_N"/>
</dbReference>
<dbReference type="NCBIfam" id="NF007034">
    <property type="entry name" value="PRK09496.2-1"/>
    <property type="match status" value="1"/>
</dbReference>
<dbReference type="InterPro" id="IPR036721">
    <property type="entry name" value="RCK_C_sf"/>
</dbReference>
<evidence type="ECO:0000256" key="1">
    <source>
        <dbReference type="ARBA" id="ARBA00003660"/>
    </source>
</evidence>
<dbReference type="PRINTS" id="PR00335">
    <property type="entry name" value="KUPTAKETRKA"/>
</dbReference>
<dbReference type="EMBL" id="JRHO01000014">
    <property type="protein sequence ID" value="KGK98066.1"/>
    <property type="molecule type" value="Genomic_DNA"/>
</dbReference>
<accession>A0A099T1H5</accession>
<dbReference type="Gene3D" id="3.40.50.720">
    <property type="entry name" value="NAD(P)-binding Rossmann-like Domain"/>
    <property type="match status" value="2"/>
</dbReference>
<dbReference type="NCBIfam" id="NF007041">
    <property type="entry name" value="PRK09496.3-4"/>
    <property type="match status" value="1"/>
</dbReference>
<keyword evidence="4" id="KW-0630">Potassium</keyword>
<dbReference type="NCBIfam" id="NF007039">
    <property type="entry name" value="PRK09496.3-2"/>
    <property type="match status" value="1"/>
</dbReference>
<dbReference type="Gene3D" id="3.30.70.1450">
    <property type="entry name" value="Regulator of K+ conductance, C-terminal domain"/>
    <property type="match status" value="2"/>
</dbReference>
<keyword evidence="5" id="KW-0520">NAD</keyword>
<feature type="domain" description="RCK N-terminal" evidence="7">
    <location>
        <begin position="1"/>
        <end position="121"/>
    </location>
</feature>
<protein>
    <submittedName>
        <fullName evidence="9">Potassium transporter TrkA</fullName>
    </submittedName>
</protein>
<dbReference type="NCBIfam" id="NF007031">
    <property type="entry name" value="PRK09496.1-2"/>
    <property type="match status" value="1"/>
</dbReference>
<dbReference type="SUPFAM" id="SSF116726">
    <property type="entry name" value="TrkA C-terminal domain-like"/>
    <property type="match status" value="2"/>
</dbReference>